<reference evidence="1 2" key="1">
    <citation type="journal article" date="2013" name="Int. J. Syst. Evol. Microbiol.">
        <title>Ilumatobacter nonamiense sp. nov. and Ilumatobacter coccineum sp. nov., isolated from seashore sand.</title>
        <authorList>
            <person name="Matsumoto A."/>
            <person name="Kasai H."/>
            <person name="Matsuo Y."/>
            <person name="Shizuri Y."/>
            <person name="Ichikawa N."/>
            <person name="Fujita N."/>
            <person name="Omura S."/>
            <person name="Takahashi Y."/>
        </authorList>
    </citation>
    <scope>NUCLEOTIDE SEQUENCE [LARGE SCALE GENOMIC DNA]</scope>
    <source>
        <strain evidence="2">NBRC 103263 / KCTC 29153 / YM16-304</strain>
    </source>
</reference>
<dbReference type="AlphaFoldDB" id="A0A6C7E6T3"/>
<dbReference type="RefSeq" id="WP_015441029.1">
    <property type="nucleotide sequence ID" value="NC_020520.1"/>
</dbReference>
<dbReference type="SUPFAM" id="SSF52833">
    <property type="entry name" value="Thioredoxin-like"/>
    <property type="match status" value="1"/>
</dbReference>
<accession>A0A6C7E6T3</accession>
<dbReference type="OrthoDB" id="5240640at2"/>
<dbReference type="Proteomes" id="UP000011863">
    <property type="component" value="Chromosome"/>
</dbReference>
<dbReference type="EMBL" id="AP012057">
    <property type="protein sequence ID" value="BAN01782.1"/>
    <property type="molecule type" value="Genomic_DNA"/>
</dbReference>
<dbReference type="KEGG" id="aym:YM304_14680"/>
<dbReference type="InterPro" id="IPR036249">
    <property type="entry name" value="Thioredoxin-like_sf"/>
</dbReference>
<organism evidence="1 2">
    <name type="scientific">Ilumatobacter coccineus (strain NBRC 103263 / KCTC 29153 / YM16-304)</name>
    <dbReference type="NCBI Taxonomy" id="1313172"/>
    <lineage>
        <taxon>Bacteria</taxon>
        <taxon>Bacillati</taxon>
        <taxon>Actinomycetota</taxon>
        <taxon>Acidimicrobiia</taxon>
        <taxon>Acidimicrobiales</taxon>
        <taxon>Ilumatobacteraceae</taxon>
        <taxon>Ilumatobacter</taxon>
    </lineage>
</organism>
<protein>
    <recommendedName>
        <fullName evidence="3">Thioredoxin</fullName>
    </recommendedName>
</protein>
<evidence type="ECO:0000313" key="1">
    <source>
        <dbReference type="EMBL" id="BAN01782.1"/>
    </source>
</evidence>
<sequence>MTDTTSTSSSPFPIQDGFVIVVKRDCETCRTVAPVLAQLDGSLGAGRELAVYTQDDPAFPSSPTPIDDTELEFSWHHDIETVPTVIKIVDGAEVARTVGWLRTAWEEITGVDGLGPDLPPMRPGCGSLSVDPDLVDGLRVKFDGGVLTARRVEVADAEDVMEMMFARGWTDGLPVVPPTEERVLAMLEGTTRAPGDIVAVIPPDLDEITVEKVAISAVMAGCKPEYLPWVLTAIEAACNDEFNMHGLLCTTMPVSPVLVCSGPGTRAIGMNSGGNVLGQGNRANLTIGRALQLVVRNFGGGIPGDIDRATHGSPAKISFCFAEADDTSPYGTLAVEHGIDPGVDAVTVFAGEAPQGFVDQLSRTPESLTRSLAMRLQAVQHPKLIMMFDAILVMGPEHARVFADAGWSREQIIAGIYEHLNSPGSELVRGAHGVAEGVPEAFGTAESLPKFRPGGLMLAYAGGGAGLFSQIIAGWLNGDKGSKPVTRAVRY</sequence>
<evidence type="ECO:0008006" key="3">
    <source>
        <dbReference type="Google" id="ProtNLM"/>
    </source>
</evidence>
<name>A0A6C7E6T3_ILUCY</name>
<dbReference type="CDD" id="cd02947">
    <property type="entry name" value="TRX_family"/>
    <property type="match status" value="1"/>
</dbReference>
<proteinExistence type="predicted"/>
<keyword evidence="2" id="KW-1185">Reference proteome</keyword>
<evidence type="ECO:0000313" key="2">
    <source>
        <dbReference type="Proteomes" id="UP000011863"/>
    </source>
</evidence>
<gene>
    <name evidence="1" type="ORF">YM304_14680</name>
</gene>